<dbReference type="InterPro" id="IPR018247">
    <property type="entry name" value="EF_Hand_1_Ca_BS"/>
</dbReference>
<dbReference type="PROSITE" id="PS00018">
    <property type="entry name" value="EF_HAND_1"/>
    <property type="match status" value="1"/>
</dbReference>
<sequence length="295" mass="33461">MGKSHSKETFTQWDLDRFSNVTGIPRTTVEKLYQEFIATTGKDNRMDKKEFRRLYKELYTSGRTGSTVPAVISEHDLEKISDRVFKAFDGDNSGKLTFEEFVNAYLLINQKDSATSTTFTPRDRLTYVLDHTNPTPGYVTREQGEQVFNRLNKFYDWEDTTKTTSTTTTPVGTTKPMTTTWEQHWTKLDDGSGRVPQEKFVEYETFFYTESTTVNPNSIHNQNTSNSPAPVIVTRTLSTSNVRNASSTIVQTTPTNSQISSSIQIPHLHPRTSNRNTSSPSIGITPTYHPITTEL</sequence>
<feature type="compositionally biased region" description="Polar residues" evidence="2">
    <location>
        <begin position="271"/>
        <end position="284"/>
    </location>
</feature>
<dbReference type="AlphaFoldDB" id="A0A813MFY4"/>
<dbReference type="SUPFAM" id="SSF47473">
    <property type="entry name" value="EF-hand"/>
    <property type="match status" value="1"/>
</dbReference>
<feature type="domain" description="EF-hand" evidence="3">
    <location>
        <begin position="76"/>
        <end position="111"/>
    </location>
</feature>
<dbReference type="InterPro" id="IPR002048">
    <property type="entry name" value="EF_hand_dom"/>
</dbReference>
<evidence type="ECO:0000313" key="5">
    <source>
        <dbReference type="Proteomes" id="UP000663845"/>
    </source>
</evidence>
<dbReference type="EMBL" id="CAJNOG010000001">
    <property type="protein sequence ID" value="CAF0720773.1"/>
    <property type="molecule type" value="Genomic_DNA"/>
</dbReference>
<dbReference type="Gene3D" id="1.10.238.10">
    <property type="entry name" value="EF-hand"/>
    <property type="match status" value="1"/>
</dbReference>
<protein>
    <recommendedName>
        <fullName evidence="3">EF-hand domain-containing protein</fullName>
    </recommendedName>
</protein>
<evidence type="ECO:0000256" key="2">
    <source>
        <dbReference type="SAM" id="MobiDB-lite"/>
    </source>
</evidence>
<evidence type="ECO:0000256" key="1">
    <source>
        <dbReference type="ARBA" id="ARBA00022837"/>
    </source>
</evidence>
<feature type="region of interest" description="Disordered" evidence="2">
    <location>
        <begin position="271"/>
        <end position="295"/>
    </location>
</feature>
<evidence type="ECO:0000313" key="4">
    <source>
        <dbReference type="EMBL" id="CAF0720773.1"/>
    </source>
</evidence>
<accession>A0A813MFY4</accession>
<reference evidence="4" key="1">
    <citation type="submission" date="2021-02" db="EMBL/GenBank/DDBJ databases">
        <authorList>
            <person name="Nowell W R."/>
        </authorList>
    </citation>
    <scope>NUCLEOTIDE SEQUENCE</scope>
</reference>
<dbReference type="Proteomes" id="UP000663845">
    <property type="component" value="Unassembled WGS sequence"/>
</dbReference>
<proteinExistence type="predicted"/>
<dbReference type="PROSITE" id="PS50222">
    <property type="entry name" value="EF_HAND_2"/>
    <property type="match status" value="1"/>
</dbReference>
<dbReference type="Pfam" id="PF00036">
    <property type="entry name" value="EF-hand_1"/>
    <property type="match status" value="1"/>
</dbReference>
<dbReference type="InterPro" id="IPR011992">
    <property type="entry name" value="EF-hand-dom_pair"/>
</dbReference>
<gene>
    <name evidence="4" type="ORF">JYZ213_LOCUS265</name>
</gene>
<keyword evidence="1" id="KW-0106">Calcium</keyword>
<evidence type="ECO:0000259" key="3">
    <source>
        <dbReference type="PROSITE" id="PS50222"/>
    </source>
</evidence>
<organism evidence="4 5">
    <name type="scientific">Adineta steineri</name>
    <dbReference type="NCBI Taxonomy" id="433720"/>
    <lineage>
        <taxon>Eukaryota</taxon>
        <taxon>Metazoa</taxon>
        <taxon>Spiralia</taxon>
        <taxon>Gnathifera</taxon>
        <taxon>Rotifera</taxon>
        <taxon>Eurotatoria</taxon>
        <taxon>Bdelloidea</taxon>
        <taxon>Adinetida</taxon>
        <taxon>Adinetidae</taxon>
        <taxon>Adineta</taxon>
    </lineage>
</organism>
<comment type="caution">
    <text evidence="4">The sequence shown here is derived from an EMBL/GenBank/DDBJ whole genome shotgun (WGS) entry which is preliminary data.</text>
</comment>
<name>A0A813MFY4_9BILA</name>
<dbReference type="GO" id="GO:0005509">
    <property type="term" value="F:calcium ion binding"/>
    <property type="evidence" value="ECO:0007669"/>
    <property type="project" value="InterPro"/>
</dbReference>